<proteinExistence type="predicted"/>
<evidence type="ECO:0000313" key="3">
    <source>
        <dbReference type="WBParaSite" id="TASK_0000715501-mRNA-1"/>
    </source>
</evidence>
<dbReference type="SUPFAM" id="SSF54236">
    <property type="entry name" value="Ubiquitin-like"/>
    <property type="match status" value="1"/>
</dbReference>
<organism evidence="3">
    <name type="scientific">Taenia asiatica</name>
    <name type="common">Asian tapeworm</name>
    <dbReference type="NCBI Taxonomy" id="60517"/>
    <lineage>
        <taxon>Eukaryota</taxon>
        <taxon>Metazoa</taxon>
        <taxon>Spiralia</taxon>
        <taxon>Lophotrochozoa</taxon>
        <taxon>Platyhelminthes</taxon>
        <taxon>Cestoda</taxon>
        <taxon>Eucestoda</taxon>
        <taxon>Cyclophyllidea</taxon>
        <taxon>Taeniidae</taxon>
        <taxon>Taenia</taxon>
    </lineage>
</organism>
<accession>A0A0R3W9L6</accession>
<dbReference type="STRING" id="60517.A0A0R3W9L6"/>
<evidence type="ECO:0000313" key="1">
    <source>
        <dbReference type="EMBL" id="VDK37954.1"/>
    </source>
</evidence>
<reference evidence="3" key="1">
    <citation type="submission" date="2017-02" db="UniProtKB">
        <authorList>
            <consortium name="WormBaseParasite"/>
        </authorList>
    </citation>
    <scope>IDENTIFICATION</scope>
</reference>
<dbReference type="AlphaFoldDB" id="A0A0R3W9L6"/>
<gene>
    <name evidence="1" type="ORF">TASK_LOCUS7156</name>
</gene>
<dbReference type="EMBL" id="UYRS01018582">
    <property type="protein sequence ID" value="VDK37954.1"/>
    <property type="molecule type" value="Genomic_DNA"/>
</dbReference>
<name>A0A0R3W9L6_TAEAS</name>
<evidence type="ECO:0000313" key="2">
    <source>
        <dbReference type="Proteomes" id="UP000282613"/>
    </source>
</evidence>
<sequence>MQPQVIHRGSESLSLSDDIDTSMLQVKTAIVKAITMPQCDQILTHRGVYLEDVGRLKYYKIEECGSLERDFVQSFTTPTRNDRWHDHFAQMLNGVQFLDLILNTCRCTR</sequence>
<protein>
    <submittedName>
        <fullName evidence="3">Ubiquitin-like domain-containing protein</fullName>
    </submittedName>
</protein>
<reference evidence="1 2" key="2">
    <citation type="submission" date="2018-11" db="EMBL/GenBank/DDBJ databases">
        <authorList>
            <consortium name="Pathogen Informatics"/>
        </authorList>
    </citation>
    <scope>NUCLEOTIDE SEQUENCE [LARGE SCALE GENOMIC DNA]</scope>
</reference>
<dbReference type="WBParaSite" id="TASK_0000715501-mRNA-1">
    <property type="protein sequence ID" value="TASK_0000715501-mRNA-1"/>
    <property type="gene ID" value="TASK_0000715501"/>
</dbReference>
<dbReference type="OrthoDB" id="10475015at2759"/>
<dbReference type="Proteomes" id="UP000282613">
    <property type="component" value="Unassembled WGS sequence"/>
</dbReference>
<keyword evidence="2" id="KW-1185">Reference proteome</keyword>
<dbReference type="CDD" id="cd17039">
    <property type="entry name" value="Ubl_ubiquitin_like"/>
    <property type="match status" value="1"/>
</dbReference>
<dbReference type="InterPro" id="IPR029071">
    <property type="entry name" value="Ubiquitin-like_domsf"/>
</dbReference>